<keyword evidence="3" id="KW-0560">Oxidoreductase</keyword>
<name>A0ABR3QUM6_9PLEO</name>
<gene>
    <name evidence="6" type="ORF">SLS60_009560</name>
</gene>
<protein>
    <recommendedName>
        <fullName evidence="8">FAD/NAD(P)-binding domain-containing protein</fullName>
    </recommendedName>
</protein>
<dbReference type="Pfam" id="PF07992">
    <property type="entry name" value="Pyr_redox_2"/>
    <property type="match status" value="1"/>
</dbReference>
<comment type="caution">
    <text evidence="6">The sequence shown here is derived from an EMBL/GenBank/DDBJ whole genome shotgun (WGS) entry which is preliminary data.</text>
</comment>
<dbReference type="InterPro" id="IPR050346">
    <property type="entry name" value="FMO-like"/>
</dbReference>
<dbReference type="InterPro" id="IPR045632">
    <property type="entry name" value="DUF6314"/>
</dbReference>
<feature type="domain" description="DUF6314" evidence="5">
    <location>
        <begin position="599"/>
        <end position="755"/>
    </location>
</feature>
<keyword evidence="7" id="KW-1185">Reference proteome</keyword>
<evidence type="ECO:0000256" key="2">
    <source>
        <dbReference type="ARBA" id="ARBA00022827"/>
    </source>
</evidence>
<sequence length="761" mass="83497">MKGPVFAIKLESPGPSMKSVLIVGGGPAGLVAAKTLLEYGGGTKYKVTLFEAADKVGGMWKSSPGDKGDICSPHMRTNLSRFTVAFPDLTWDSADLSDPVTGAKPSGPPAMFPPAWQVGRYLQTYASKFLAPGIVHYNRRVTAADLEGGRDGTWNVTSVDQTTRQESKGSFDYLIVASGFFHRAGPKIRQSQMQHGSGKRIQHSTQFRDIASFSEDAGKVVVIGGGISGSEAAAAAAFQISNAKHSPGQNPAWADSKVYHVFDRPFYTLPRYIPQDPYNPAIQDFNLSPKFLPLDLVLYNLGRRGGNGPINASIGQVPAEKAEKGHEFIRNLLGGDQRATGRSELVSKPDKIQFPAYTGVTDMYAEFVRDGTIVPINGRVVNITQGASKDFSLEVAAQGPWANANEPISHLEDVTGVVEATGFQSHLEYLSADVKQALGYDPDSHRVPFLVSRGSVFNGKVPNIAFVGFYEGPYWGVMSMQAKIIAQRWDHKTSANAVFDTLDTSDALSVRQAIKDKKLDVPQFWMADYVGLMEEFAQSVGLQRDDSAFGAGGPLFPARYQDEAEETTEAGAAVREVAEILRRSENEGLYVAAAAFRGMQGTWTLRRKVGSRLPSMPNGIFEGTAHFNPRTPTDTIYSAEYLYIEDGTLTMDNGMKFPATRRYVYRYQESNDAVTAWFVDGDGLTVGDFFNRLEFYQPTDNEHGWMARGHHWCSPDTYKSSCEFRFRGASLETFGITYEVTGPKKDYSHESWYSRPTPGVA</sequence>
<evidence type="ECO:0000313" key="6">
    <source>
        <dbReference type="EMBL" id="KAL1595870.1"/>
    </source>
</evidence>
<dbReference type="Proteomes" id="UP001521785">
    <property type="component" value="Unassembled WGS sequence"/>
</dbReference>
<feature type="domain" description="FAD/NAD(P)-binding" evidence="4">
    <location>
        <begin position="19"/>
        <end position="237"/>
    </location>
</feature>
<dbReference type="PRINTS" id="PR00411">
    <property type="entry name" value="PNDRDTASEI"/>
</dbReference>
<evidence type="ECO:0000256" key="3">
    <source>
        <dbReference type="ARBA" id="ARBA00023002"/>
    </source>
</evidence>
<dbReference type="InterPro" id="IPR036188">
    <property type="entry name" value="FAD/NAD-bd_sf"/>
</dbReference>
<dbReference type="InterPro" id="IPR023753">
    <property type="entry name" value="FAD/NAD-binding_dom"/>
</dbReference>
<evidence type="ECO:0000259" key="5">
    <source>
        <dbReference type="Pfam" id="PF19834"/>
    </source>
</evidence>
<keyword evidence="1" id="KW-0285">Flavoprotein</keyword>
<accession>A0ABR3QUM6</accession>
<reference evidence="6 7" key="1">
    <citation type="submission" date="2024-02" db="EMBL/GenBank/DDBJ databases">
        <title>De novo assembly and annotation of 12 fungi associated with fruit tree decline syndrome in Ontario, Canada.</title>
        <authorList>
            <person name="Sulman M."/>
            <person name="Ellouze W."/>
            <person name="Ilyukhin E."/>
        </authorList>
    </citation>
    <scope>NUCLEOTIDE SEQUENCE [LARGE SCALE GENOMIC DNA]</scope>
    <source>
        <strain evidence="6 7">M42-189</strain>
    </source>
</reference>
<dbReference type="EMBL" id="JAKJXO020000015">
    <property type="protein sequence ID" value="KAL1595870.1"/>
    <property type="molecule type" value="Genomic_DNA"/>
</dbReference>
<keyword evidence="2" id="KW-0274">FAD</keyword>
<proteinExistence type="predicted"/>
<evidence type="ECO:0000256" key="1">
    <source>
        <dbReference type="ARBA" id="ARBA00022630"/>
    </source>
</evidence>
<dbReference type="Gene3D" id="3.50.50.60">
    <property type="entry name" value="FAD/NAD(P)-binding domain"/>
    <property type="match status" value="1"/>
</dbReference>
<dbReference type="PANTHER" id="PTHR23023">
    <property type="entry name" value="DIMETHYLANILINE MONOOXYGENASE"/>
    <property type="match status" value="1"/>
</dbReference>
<organism evidence="6 7">
    <name type="scientific">Paraconiothyrium brasiliense</name>
    <dbReference type="NCBI Taxonomy" id="300254"/>
    <lineage>
        <taxon>Eukaryota</taxon>
        <taxon>Fungi</taxon>
        <taxon>Dikarya</taxon>
        <taxon>Ascomycota</taxon>
        <taxon>Pezizomycotina</taxon>
        <taxon>Dothideomycetes</taxon>
        <taxon>Pleosporomycetidae</taxon>
        <taxon>Pleosporales</taxon>
        <taxon>Massarineae</taxon>
        <taxon>Didymosphaeriaceae</taxon>
        <taxon>Paraconiothyrium</taxon>
    </lineage>
</organism>
<dbReference type="PRINTS" id="PR00368">
    <property type="entry name" value="FADPNR"/>
</dbReference>
<dbReference type="SUPFAM" id="SSF51905">
    <property type="entry name" value="FAD/NAD(P)-binding domain"/>
    <property type="match status" value="1"/>
</dbReference>
<evidence type="ECO:0000259" key="4">
    <source>
        <dbReference type="Pfam" id="PF07992"/>
    </source>
</evidence>
<dbReference type="Pfam" id="PF19834">
    <property type="entry name" value="DUF6314"/>
    <property type="match status" value="1"/>
</dbReference>
<evidence type="ECO:0008006" key="8">
    <source>
        <dbReference type="Google" id="ProtNLM"/>
    </source>
</evidence>
<evidence type="ECO:0000313" key="7">
    <source>
        <dbReference type="Proteomes" id="UP001521785"/>
    </source>
</evidence>